<protein>
    <recommendedName>
        <fullName evidence="2">Bifunctional lysine-specific demethylase and histidyl-hydroxylase</fullName>
        <ecNumber evidence="2">1.14.11.-</ecNumber>
    </recommendedName>
</protein>
<reference evidence="4" key="2">
    <citation type="submission" date="2025-08" db="UniProtKB">
        <authorList>
            <consortium name="Ensembl"/>
        </authorList>
    </citation>
    <scope>IDENTIFICATION</scope>
</reference>
<proteinExistence type="inferred from homology"/>
<keyword evidence="2" id="KW-0804">Transcription</keyword>
<dbReference type="GO" id="GO:0005506">
    <property type="term" value="F:iron ion binding"/>
    <property type="evidence" value="ECO:0007669"/>
    <property type="project" value="UniProtKB-UniRule"/>
</dbReference>
<keyword evidence="2" id="KW-0805">Transcription regulation</keyword>
<dbReference type="GeneTree" id="ENSGT00390000000083"/>
<evidence type="ECO:0000256" key="3">
    <source>
        <dbReference type="SAM" id="MobiDB-lite"/>
    </source>
</evidence>
<feature type="region of interest" description="Disordered" evidence="3">
    <location>
        <begin position="1"/>
        <end position="20"/>
    </location>
</feature>
<sequence>MPEKVERQSGTEREQHLPCKQAKHETASHELWKYDHPQDVFEGLVSPIKEDEFFREYWEKKPLVLHRDDPTVASYYSSLFQLTDLEGIVKHGLYYGKDINVCKNGKVSYAQLKKDFDQKKATIQFHQPQRFKNDFMTQVQFDDIQWCLFEC</sequence>
<keyword evidence="1 2" id="KW-0408">Iron</keyword>
<reference evidence="4" key="3">
    <citation type="submission" date="2025-09" db="UniProtKB">
        <authorList>
            <consortium name="Ensembl"/>
        </authorList>
    </citation>
    <scope>IDENTIFICATION</scope>
</reference>
<dbReference type="eggNOG" id="KOG3706">
    <property type="taxonomic scope" value="Eukaryota"/>
</dbReference>
<keyword evidence="5" id="KW-1185">Reference proteome</keyword>
<name>G1KZ51_ANOCA</name>
<dbReference type="STRING" id="28377.ENSACAP00000021408"/>
<dbReference type="PANTHER" id="PTHR13096:SF7">
    <property type="entry name" value="RIBOSOMAL OXYGENASE 2"/>
    <property type="match status" value="1"/>
</dbReference>
<evidence type="ECO:0000313" key="5">
    <source>
        <dbReference type="Proteomes" id="UP000001646"/>
    </source>
</evidence>
<comment type="cofactor">
    <cofactor evidence="2">
        <name>Fe(2+)</name>
        <dbReference type="ChEBI" id="CHEBI:29033"/>
    </cofactor>
    <text evidence="2">Binds 1 Fe(2+) ion per subunit.</text>
</comment>
<evidence type="ECO:0000256" key="2">
    <source>
        <dbReference type="RuleBase" id="RU366061"/>
    </source>
</evidence>
<comment type="similarity">
    <text evidence="2">Belongs to the ROX family.</text>
</comment>
<dbReference type="InterPro" id="IPR039994">
    <property type="entry name" value="NO66-like"/>
</dbReference>
<dbReference type="AlphaFoldDB" id="G1KZ51"/>
<dbReference type="GO" id="GO:0005634">
    <property type="term" value="C:nucleus"/>
    <property type="evidence" value="ECO:0007669"/>
    <property type="project" value="UniProtKB-SubCell"/>
</dbReference>
<evidence type="ECO:0000256" key="1">
    <source>
        <dbReference type="ARBA" id="ARBA00023004"/>
    </source>
</evidence>
<dbReference type="HOGENOM" id="CLU_013645_0_0_1"/>
<dbReference type="Gene3D" id="2.60.120.650">
    <property type="entry name" value="Cupin"/>
    <property type="match status" value="1"/>
</dbReference>
<dbReference type="PANTHER" id="PTHR13096">
    <property type="entry name" value="MINA53 MYC INDUCED NUCLEAR ANTIGEN"/>
    <property type="match status" value="1"/>
</dbReference>
<organism evidence="4 5">
    <name type="scientific">Anolis carolinensis</name>
    <name type="common">Green anole</name>
    <name type="synonym">American chameleon</name>
    <dbReference type="NCBI Taxonomy" id="28377"/>
    <lineage>
        <taxon>Eukaryota</taxon>
        <taxon>Metazoa</taxon>
        <taxon>Chordata</taxon>
        <taxon>Craniata</taxon>
        <taxon>Vertebrata</taxon>
        <taxon>Euteleostomi</taxon>
        <taxon>Lepidosauria</taxon>
        <taxon>Squamata</taxon>
        <taxon>Bifurcata</taxon>
        <taxon>Unidentata</taxon>
        <taxon>Episquamata</taxon>
        <taxon>Toxicofera</taxon>
        <taxon>Iguania</taxon>
        <taxon>Dactyloidae</taxon>
        <taxon>Anolis</taxon>
    </lineage>
</organism>
<keyword evidence="2" id="KW-0479">Metal-binding</keyword>
<reference evidence="4 5" key="1">
    <citation type="submission" date="2009-12" db="EMBL/GenBank/DDBJ databases">
        <title>The Genome Sequence of Anolis carolinensis (Green Anole Lizard).</title>
        <authorList>
            <consortium name="The Genome Sequencing Platform"/>
            <person name="Di Palma F."/>
            <person name="Alfoldi J."/>
            <person name="Heiman D."/>
            <person name="Young S."/>
            <person name="Grabherr M."/>
            <person name="Johnson J."/>
            <person name="Lander E.S."/>
            <person name="Lindblad-Toh K."/>
        </authorList>
    </citation>
    <scope>NUCLEOTIDE SEQUENCE [LARGE SCALE GENOMIC DNA]</scope>
    <source>
        <strain evidence="4 5">JBL SC #1</strain>
    </source>
</reference>
<dbReference type="SUPFAM" id="SSF51197">
    <property type="entry name" value="Clavaminate synthase-like"/>
    <property type="match status" value="1"/>
</dbReference>
<dbReference type="Ensembl" id="ENSACAT00000010713.3">
    <property type="protein sequence ID" value="ENSACAP00000021408.2"/>
    <property type="gene ID" value="ENSACAG00000010699.3"/>
</dbReference>
<accession>G1KZ51</accession>
<dbReference type="GO" id="GO:0016706">
    <property type="term" value="F:2-oxoglutarate-dependent dioxygenase activity"/>
    <property type="evidence" value="ECO:0007669"/>
    <property type="project" value="UniProtKB-UniRule"/>
</dbReference>
<comment type="function">
    <text evidence="2">Oxygenase that can act as both a histone lysine demethylase and a ribosomal histidine hydroxylase.</text>
</comment>
<keyword evidence="2" id="KW-0539">Nucleus</keyword>
<comment type="subcellular location">
    <subcellularLocation>
        <location evidence="2">Nucleus</location>
    </subcellularLocation>
</comment>
<evidence type="ECO:0000313" key="4">
    <source>
        <dbReference type="Ensembl" id="ENSACAP00000021408.2"/>
    </source>
</evidence>
<dbReference type="InParanoid" id="G1KZ51"/>
<keyword evidence="2" id="KW-0560">Oxidoreductase</keyword>
<dbReference type="EC" id="1.14.11.-" evidence="2"/>
<dbReference type="Proteomes" id="UP000001646">
    <property type="component" value="Chromosome 2"/>
</dbReference>
<keyword evidence="2" id="KW-0223">Dioxygenase</keyword>